<dbReference type="InterPro" id="IPR003675">
    <property type="entry name" value="Rce1/LyrA-like_dom"/>
</dbReference>
<feature type="transmembrane region" description="Helical" evidence="1">
    <location>
        <begin position="159"/>
        <end position="186"/>
    </location>
</feature>
<evidence type="ECO:0000256" key="1">
    <source>
        <dbReference type="SAM" id="Phobius"/>
    </source>
</evidence>
<gene>
    <name evidence="3" type="ORF">B5F15_00930</name>
</gene>
<feature type="transmembrane region" description="Helical" evidence="1">
    <location>
        <begin position="226"/>
        <end position="247"/>
    </location>
</feature>
<keyword evidence="1" id="KW-0472">Membrane</keyword>
<feature type="transmembrane region" description="Helical" evidence="1">
    <location>
        <begin position="275"/>
        <end position="294"/>
    </location>
</feature>
<dbReference type="Proteomes" id="UP000195326">
    <property type="component" value="Unassembled WGS sequence"/>
</dbReference>
<dbReference type="GO" id="GO:0080120">
    <property type="term" value="P:CAAX-box protein maturation"/>
    <property type="evidence" value="ECO:0007669"/>
    <property type="project" value="UniProtKB-ARBA"/>
</dbReference>
<feature type="transmembrane region" description="Helical" evidence="1">
    <location>
        <begin position="198"/>
        <end position="219"/>
    </location>
</feature>
<evidence type="ECO:0000313" key="3">
    <source>
        <dbReference type="EMBL" id="OUP60810.1"/>
    </source>
</evidence>
<proteinExistence type="predicted"/>
<name>A0A1Y4LXZ7_9FIRM</name>
<sequence length="297" mass="33493">MKSKSALRLCLSLFICFALLIGAQSFLPNILTLYPEWFGILLDFAAMFIPIVLLHVLMPRKENFRPKLKPSHISAEMLGFTLCMALGLSFIRFDIEYLVYRITGASEINLSFSLLTIPFGNSVSFFAILAAILVPALIEEFYLRGYIQTFLSEYMSTRQVIGLITCISAMLYGSLPALPGGIVFAFGMSWLTFVFGSFWYAVIAHAVSSALFLFLNWLLGKFMVYGILRFLPALCIIFALLFFYIALRLAERLTLRQAFRKLHYVQHSDYSFTKFASNAAALAFLFVFIAKAVIGII</sequence>
<evidence type="ECO:0000259" key="2">
    <source>
        <dbReference type="Pfam" id="PF02517"/>
    </source>
</evidence>
<feature type="transmembrane region" description="Helical" evidence="1">
    <location>
        <begin position="38"/>
        <end position="57"/>
    </location>
</feature>
<dbReference type="EMBL" id="NFKL01000001">
    <property type="protein sequence ID" value="OUP60810.1"/>
    <property type="molecule type" value="Genomic_DNA"/>
</dbReference>
<dbReference type="Pfam" id="PF02517">
    <property type="entry name" value="Rce1-like"/>
    <property type="match status" value="1"/>
</dbReference>
<feature type="transmembrane region" description="Helical" evidence="1">
    <location>
        <begin position="77"/>
        <end position="95"/>
    </location>
</feature>
<dbReference type="STRING" id="501571.GCA_900143195_02098"/>
<protein>
    <recommendedName>
        <fullName evidence="2">CAAX prenyl protease 2/Lysostaphin resistance protein A-like domain-containing protein</fullName>
    </recommendedName>
</protein>
<dbReference type="RefSeq" id="WP_087414044.1">
    <property type="nucleotide sequence ID" value="NZ_NFKL01000001.1"/>
</dbReference>
<keyword evidence="1" id="KW-1133">Transmembrane helix</keyword>
<dbReference type="GO" id="GO:0004175">
    <property type="term" value="F:endopeptidase activity"/>
    <property type="evidence" value="ECO:0007669"/>
    <property type="project" value="UniProtKB-ARBA"/>
</dbReference>
<comment type="caution">
    <text evidence="3">The sequence shown here is derived from an EMBL/GenBank/DDBJ whole genome shotgun (WGS) entry which is preliminary data.</text>
</comment>
<accession>A0A1Y4LXZ7</accession>
<dbReference type="AlphaFoldDB" id="A0A1Y4LXZ7"/>
<evidence type="ECO:0000313" key="4">
    <source>
        <dbReference type="Proteomes" id="UP000195326"/>
    </source>
</evidence>
<keyword evidence="1" id="KW-0812">Transmembrane</keyword>
<feature type="transmembrane region" description="Helical" evidence="1">
    <location>
        <begin position="115"/>
        <end position="138"/>
    </location>
</feature>
<reference evidence="4" key="1">
    <citation type="submission" date="2017-04" db="EMBL/GenBank/DDBJ databases">
        <title>Function of individual gut microbiota members based on whole genome sequencing of pure cultures obtained from chicken caecum.</title>
        <authorList>
            <person name="Medvecky M."/>
            <person name="Cejkova D."/>
            <person name="Polansky O."/>
            <person name="Karasova D."/>
            <person name="Kubasova T."/>
            <person name="Cizek A."/>
            <person name="Rychlik I."/>
        </authorList>
    </citation>
    <scope>NUCLEOTIDE SEQUENCE [LARGE SCALE GENOMIC DNA]</scope>
    <source>
        <strain evidence="4">An179</strain>
    </source>
</reference>
<organism evidence="3 4">
    <name type="scientific">Butyricicoccus pullicaecorum</name>
    <dbReference type="NCBI Taxonomy" id="501571"/>
    <lineage>
        <taxon>Bacteria</taxon>
        <taxon>Bacillati</taxon>
        <taxon>Bacillota</taxon>
        <taxon>Clostridia</taxon>
        <taxon>Eubacteriales</taxon>
        <taxon>Butyricicoccaceae</taxon>
        <taxon>Butyricicoccus</taxon>
    </lineage>
</organism>
<feature type="domain" description="CAAX prenyl protease 2/Lysostaphin resistance protein A-like" evidence="2">
    <location>
        <begin position="124"/>
        <end position="209"/>
    </location>
</feature>